<name>A0A0D8BHW6_9ACTN</name>
<dbReference type="PATRIC" id="fig|1502723.3.peg.1002"/>
<proteinExistence type="predicted"/>
<reference evidence="1 2" key="2">
    <citation type="journal article" date="2016" name="Genome Announc.">
        <title>Permanent Draft Genome Sequences for Two Variants of Frankia sp. Strain CpI1, the First Frankia Strain Isolated from Root Nodules of Comptonia peregrina.</title>
        <authorList>
            <person name="Oshone R."/>
            <person name="Hurst S.G.IV."/>
            <person name="Abebe-Akele F."/>
            <person name="Simpson S."/>
            <person name="Morris K."/>
            <person name="Thomas W.K."/>
            <person name="Tisa L.S."/>
        </authorList>
    </citation>
    <scope>NUCLEOTIDE SEQUENCE [LARGE SCALE GENOMIC DNA]</scope>
    <source>
        <strain evidence="2">CpI1-S</strain>
    </source>
</reference>
<dbReference type="EMBL" id="JYFN01000012">
    <property type="protein sequence ID" value="KJE23670.1"/>
    <property type="molecule type" value="Genomic_DNA"/>
</dbReference>
<dbReference type="Pfam" id="PF02583">
    <property type="entry name" value="Trns_repr_metal"/>
    <property type="match status" value="1"/>
</dbReference>
<comment type="caution">
    <text evidence="1">The sequence shown here is derived from an EMBL/GenBank/DDBJ whole genome shotgun (WGS) entry which is preliminary data.</text>
</comment>
<dbReference type="GO" id="GO:0003677">
    <property type="term" value="F:DNA binding"/>
    <property type="evidence" value="ECO:0007669"/>
    <property type="project" value="InterPro"/>
</dbReference>
<dbReference type="GO" id="GO:0006355">
    <property type="term" value="P:regulation of DNA-templated transcription"/>
    <property type="evidence" value="ECO:0007669"/>
    <property type="project" value="InterPro"/>
</dbReference>
<dbReference type="AlphaFoldDB" id="A0A0D8BHW6"/>
<reference evidence="2" key="1">
    <citation type="submission" date="2015-02" db="EMBL/GenBank/DDBJ databases">
        <title>Draft Genome of Frankia sp. CpI1-S.</title>
        <authorList>
            <person name="Oshone R.T."/>
            <person name="Ngom M."/>
            <person name="Ghodhbane-Gtari F."/>
            <person name="Gtari M."/>
            <person name="Morris K."/>
            <person name="Thomas K."/>
            <person name="Sen A."/>
            <person name="Tisa L.S."/>
        </authorList>
    </citation>
    <scope>NUCLEOTIDE SEQUENCE [LARGE SCALE GENOMIC DNA]</scope>
    <source>
        <strain evidence="2">CpI1-S</strain>
    </source>
</reference>
<evidence type="ECO:0000313" key="1">
    <source>
        <dbReference type="EMBL" id="KJE23670.1"/>
    </source>
</evidence>
<accession>A0A0D8BHW6</accession>
<sequence length="105" mass="11677">MPWSAFLSLEPRSLPRALRHPRRASRRPDGGDLPALYTYPSGVCVAAARDKRQVPLGGTFGKRTEGGALHGYTTGRDDYLKRLRRIEGRLRGIAKAVARDIEVLH</sequence>
<organism evidence="1 2">
    <name type="scientific">Frankia torreyi</name>
    <dbReference type="NCBI Taxonomy" id="1856"/>
    <lineage>
        <taxon>Bacteria</taxon>
        <taxon>Bacillati</taxon>
        <taxon>Actinomycetota</taxon>
        <taxon>Actinomycetes</taxon>
        <taxon>Frankiales</taxon>
        <taxon>Frankiaceae</taxon>
        <taxon>Frankia</taxon>
    </lineage>
</organism>
<gene>
    <name evidence="1" type="ORF">FF36_02120</name>
</gene>
<dbReference type="InterPro" id="IPR003735">
    <property type="entry name" value="Metal_Tscrpt_repr"/>
</dbReference>
<dbReference type="Proteomes" id="UP000032545">
    <property type="component" value="Unassembled WGS sequence"/>
</dbReference>
<dbReference type="GO" id="GO:0046872">
    <property type="term" value="F:metal ion binding"/>
    <property type="evidence" value="ECO:0007669"/>
    <property type="project" value="InterPro"/>
</dbReference>
<keyword evidence="2" id="KW-1185">Reference proteome</keyword>
<protein>
    <submittedName>
        <fullName evidence="1">Metal-sensitive transcriptional repressor</fullName>
    </submittedName>
</protein>
<evidence type="ECO:0000313" key="2">
    <source>
        <dbReference type="Proteomes" id="UP000032545"/>
    </source>
</evidence>
<dbReference type="RefSeq" id="WP_242418546.1">
    <property type="nucleotide sequence ID" value="NZ_JYFN01000012.1"/>
</dbReference>